<dbReference type="EMBL" id="ML119055">
    <property type="protein sequence ID" value="ROT38714.1"/>
    <property type="molecule type" value="Genomic_DNA"/>
</dbReference>
<dbReference type="GeneID" id="39583790"/>
<dbReference type="STRING" id="1314773.A0A3N2PW48"/>
<accession>A0A3N2PW48</accession>
<dbReference type="GO" id="GO:0008270">
    <property type="term" value="F:zinc ion binding"/>
    <property type="evidence" value="ECO:0007669"/>
    <property type="project" value="UniProtKB-KW"/>
</dbReference>
<dbReference type="GO" id="GO:0000795">
    <property type="term" value="C:synaptonemal complex"/>
    <property type="evidence" value="ECO:0007669"/>
    <property type="project" value="InterPro"/>
</dbReference>
<dbReference type="AlphaFoldDB" id="A0A3N2PW48"/>
<reference evidence="6 7" key="1">
    <citation type="journal article" date="2018" name="Mol. Ecol.">
        <title>The obligate alkalophilic soda-lake fungus Sodiomyces alkalinus has shifted to a protein diet.</title>
        <authorList>
            <person name="Grum-Grzhimaylo A.A."/>
            <person name="Falkoski D.L."/>
            <person name="van den Heuvel J."/>
            <person name="Valero-Jimenez C.A."/>
            <person name="Min B."/>
            <person name="Choi I.G."/>
            <person name="Lipzen A."/>
            <person name="Daum C.G."/>
            <person name="Aanen D.K."/>
            <person name="Tsang A."/>
            <person name="Henrissat B."/>
            <person name="Bilanenko E.N."/>
            <person name="de Vries R.P."/>
            <person name="van Kan J.A.L."/>
            <person name="Grigoriev I.V."/>
            <person name="Debets A.J.M."/>
        </authorList>
    </citation>
    <scope>NUCLEOTIDE SEQUENCE [LARGE SCALE GENOMIC DNA]</scope>
    <source>
        <strain evidence="6 7">F11</strain>
    </source>
</reference>
<protein>
    <recommendedName>
        <fullName evidence="5">RING-type domain-containing protein</fullName>
    </recommendedName>
</protein>
<organism evidence="6 7">
    <name type="scientific">Sodiomyces alkalinus (strain CBS 110278 / VKM F-3762 / F11)</name>
    <name type="common">Alkaliphilic filamentous fungus</name>
    <dbReference type="NCBI Taxonomy" id="1314773"/>
    <lineage>
        <taxon>Eukaryota</taxon>
        <taxon>Fungi</taxon>
        <taxon>Dikarya</taxon>
        <taxon>Ascomycota</taxon>
        <taxon>Pezizomycotina</taxon>
        <taxon>Sordariomycetes</taxon>
        <taxon>Hypocreomycetidae</taxon>
        <taxon>Glomerellales</taxon>
        <taxon>Plectosphaerellaceae</taxon>
        <taxon>Sodiomyces</taxon>
    </lineage>
</organism>
<proteinExistence type="predicted"/>
<keyword evidence="3" id="KW-0862">Zinc</keyword>
<sequence length="364" mass="39871">MSLDHRIKCNYLTCRKELTDRAVVTTCSHIYCIECAELLRLVSEPFGSCPACEGSLPAGTSPQATSIVHLNPSDEFKSTVLSGLAPNDIIECAGRALSFWGYQTTQEIAYQRYVEKTLSETCRRLESDLRSTVERANTEIENLQNQDLGRAYKEKSHKLLETQELFDRTKREAELRQIQAAACGDARSHGSHHHGPVFQGTRTGLAPGLFEQQAPQVQQAQQSLAAEPPRFDENMRRGLDATNQRLAHARGLSPRYSINAAVYGRGPVPSRGLGATPGARSANMSSIGVLPKQVHGPSRVQPDSLATRTQVHHHNYASTAAGPTSIRPGYGEEHLPGPSAMAIPHMDAERRILPTSTFGRKATI</sequence>
<dbReference type="GO" id="GO:0007131">
    <property type="term" value="P:reciprocal meiotic recombination"/>
    <property type="evidence" value="ECO:0007669"/>
    <property type="project" value="InterPro"/>
</dbReference>
<evidence type="ECO:0000256" key="3">
    <source>
        <dbReference type="ARBA" id="ARBA00022833"/>
    </source>
</evidence>
<evidence type="ECO:0000259" key="5">
    <source>
        <dbReference type="PROSITE" id="PS50089"/>
    </source>
</evidence>
<dbReference type="Proteomes" id="UP000272025">
    <property type="component" value="Unassembled WGS sequence"/>
</dbReference>
<dbReference type="InterPro" id="IPR013083">
    <property type="entry name" value="Znf_RING/FYVE/PHD"/>
</dbReference>
<keyword evidence="2 4" id="KW-0863">Zinc-finger</keyword>
<dbReference type="PROSITE" id="PS00518">
    <property type="entry name" value="ZF_RING_1"/>
    <property type="match status" value="1"/>
</dbReference>
<dbReference type="SUPFAM" id="SSF57850">
    <property type="entry name" value="RING/U-box"/>
    <property type="match status" value="1"/>
</dbReference>
<name>A0A3N2PW48_SODAK</name>
<dbReference type="InterPro" id="IPR017907">
    <property type="entry name" value="Znf_RING_CS"/>
</dbReference>
<dbReference type="InterPro" id="IPR042448">
    <property type="entry name" value="CCNB1IP1"/>
</dbReference>
<dbReference type="InterPro" id="IPR001841">
    <property type="entry name" value="Znf_RING"/>
</dbReference>
<evidence type="ECO:0000313" key="7">
    <source>
        <dbReference type="Proteomes" id="UP000272025"/>
    </source>
</evidence>
<dbReference type="PROSITE" id="PS50089">
    <property type="entry name" value="ZF_RING_2"/>
    <property type="match status" value="1"/>
</dbReference>
<gene>
    <name evidence="6" type="ORF">SODALDRAFT_399644</name>
</gene>
<evidence type="ECO:0000256" key="1">
    <source>
        <dbReference type="ARBA" id="ARBA00022723"/>
    </source>
</evidence>
<dbReference type="CDD" id="cd16449">
    <property type="entry name" value="RING-HC"/>
    <property type="match status" value="1"/>
</dbReference>
<dbReference type="PANTHER" id="PTHR14305">
    <property type="entry name" value="E3 UBIQUITIN-PROTEIN LIGASE CCNB1IP1"/>
    <property type="match status" value="1"/>
</dbReference>
<keyword evidence="7" id="KW-1185">Reference proteome</keyword>
<evidence type="ECO:0000313" key="6">
    <source>
        <dbReference type="EMBL" id="ROT38714.1"/>
    </source>
</evidence>
<dbReference type="GO" id="GO:0061630">
    <property type="term" value="F:ubiquitin protein ligase activity"/>
    <property type="evidence" value="ECO:0007669"/>
    <property type="project" value="InterPro"/>
</dbReference>
<feature type="domain" description="RING-type" evidence="5">
    <location>
        <begin position="14"/>
        <end position="53"/>
    </location>
</feature>
<dbReference type="OrthoDB" id="441210at2759"/>
<dbReference type="Gene3D" id="3.30.40.10">
    <property type="entry name" value="Zinc/RING finger domain, C3HC4 (zinc finger)"/>
    <property type="match status" value="1"/>
</dbReference>
<dbReference type="PANTHER" id="PTHR14305:SF0">
    <property type="entry name" value="E3 UBIQUITIN-PROTEIN LIGASE CCNB1IP1"/>
    <property type="match status" value="1"/>
</dbReference>
<evidence type="ECO:0000256" key="2">
    <source>
        <dbReference type="ARBA" id="ARBA00022771"/>
    </source>
</evidence>
<evidence type="ECO:0000256" key="4">
    <source>
        <dbReference type="PROSITE-ProRule" id="PRU00175"/>
    </source>
</evidence>
<keyword evidence="1" id="KW-0479">Metal-binding</keyword>
<dbReference type="RefSeq" id="XP_028466520.1">
    <property type="nucleotide sequence ID" value="XM_028615313.1"/>
</dbReference>